<dbReference type="OrthoDB" id="10261951at2759"/>
<dbReference type="SUPFAM" id="SSF57959">
    <property type="entry name" value="Leucine zipper domain"/>
    <property type="match status" value="1"/>
</dbReference>
<dbReference type="HOGENOM" id="CLU_038488_0_0_1"/>
<name>A0A0C3D2B1_OIDMZ</name>
<dbReference type="Gene3D" id="1.20.5.170">
    <property type="match status" value="1"/>
</dbReference>
<evidence type="ECO:0008006" key="5">
    <source>
        <dbReference type="Google" id="ProtNLM"/>
    </source>
</evidence>
<reference evidence="4" key="2">
    <citation type="submission" date="2015-01" db="EMBL/GenBank/DDBJ databases">
        <title>Evolutionary Origins and Diversification of the Mycorrhizal Mutualists.</title>
        <authorList>
            <consortium name="DOE Joint Genome Institute"/>
            <consortium name="Mycorrhizal Genomics Consortium"/>
            <person name="Kohler A."/>
            <person name="Kuo A."/>
            <person name="Nagy L.G."/>
            <person name="Floudas D."/>
            <person name="Copeland A."/>
            <person name="Barry K.W."/>
            <person name="Cichocki N."/>
            <person name="Veneault-Fourrey C."/>
            <person name="LaButti K."/>
            <person name="Lindquist E.A."/>
            <person name="Lipzen A."/>
            <person name="Lundell T."/>
            <person name="Morin E."/>
            <person name="Murat C."/>
            <person name="Riley R."/>
            <person name="Ohm R."/>
            <person name="Sun H."/>
            <person name="Tunlid A."/>
            <person name="Henrissat B."/>
            <person name="Grigoriev I.V."/>
            <person name="Hibbett D.S."/>
            <person name="Martin F."/>
        </authorList>
    </citation>
    <scope>NUCLEOTIDE SEQUENCE [LARGE SCALE GENOMIC DNA]</scope>
    <source>
        <strain evidence="4">Zn</strain>
    </source>
</reference>
<feature type="coiled-coil region" evidence="1">
    <location>
        <begin position="56"/>
        <end position="83"/>
    </location>
</feature>
<organism evidence="3 4">
    <name type="scientific">Oidiodendron maius (strain Zn)</name>
    <dbReference type="NCBI Taxonomy" id="913774"/>
    <lineage>
        <taxon>Eukaryota</taxon>
        <taxon>Fungi</taxon>
        <taxon>Dikarya</taxon>
        <taxon>Ascomycota</taxon>
        <taxon>Pezizomycotina</taxon>
        <taxon>Leotiomycetes</taxon>
        <taxon>Leotiomycetes incertae sedis</taxon>
        <taxon>Myxotrichaceae</taxon>
        <taxon>Oidiodendron</taxon>
    </lineage>
</organism>
<reference evidence="3 4" key="1">
    <citation type="submission" date="2014-04" db="EMBL/GenBank/DDBJ databases">
        <authorList>
            <consortium name="DOE Joint Genome Institute"/>
            <person name="Kuo A."/>
            <person name="Martino E."/>
            <person name="Perotto S."/>
            <person name="Kohler A."/>
            <person name="Nagy L.G."/>
            <person name="Floudas D."/>
            <person name="Copeland A."/>
            <person name="Barry K.W."/>
            <person name="Cichocki N."/>
            <person name="Veneault-Fourrey C."/>
            <person name="LaButti K."/>
            <person name="Lindquist E.A."/>
            <person name="Lipzen A."/>
            <person name="Lundell T."/>
            <person name="Morin E."/>
            <person name="Murat C."/>
            <person name="Sun H."/>
            <person name="Tunlid A."/>
            <person name="Henrissat B."/>
            <person name="Grigoriev I.V."/>
            <person name="Hibbett D.S."/>
            <person name="Martin F."/>
            <person name="Nordberg H.P."/>
            <person name="Cantor M.N."/>
            <person name="Hua S.X."/>
        </authorList>
    </citation>
    <scope>NUCLEOTIDE SEQUENCE [LARGE SCALE GENOMIC DNA]</scope>
    <source>
        <strain evidence="3 4">Zn</strain>
    </source>
</reference>
<evidence type="ECO:0000313" key="4">
    <source>
        <dbReference type="Proteomes" id="UP000054321"/>
    </source>
</evidence>
<dbReference type="CDD" id="cd14688">
    <property type="entry name" value="bZIP_YAP"/>
    <property type="match status" value="1"/>
</dbReference>
<feature type="region of interest" description="Disordered" evidence="2">
    <location>
        <begin position="1"/>
        <end position="21"/>
    </location>
</feature>
<keyword evidence="1" id="KW-0175">Coiled coil</keyword>
<protein>
    <recommendedName>
        <fullName evidence="5">BZIP domain-containing protein</fullName>
    </recommendedName>
</protein>
<feature type="compositionally biased region" description="Low complexity" evidence="2">
    <location>
        <begin position="1"/>
        <end position="13"/>
    </location>
</feature>
<dbReference type="GO" id="GO:0003700">
    <property type="term" value="F:DNA-binding transcription factor activity"/>
    <property type="evidence" value="ECO:0007669"/>
    <property type="project" value="InterPro"/>
</dbReference>
<evidence type="ECO:0000256" key="1">
    <source>
        <dbReference type="SAM" id="Coils"/>
    </source>
</evidence>
<dbReference type="EMBL" id="KN832872">
    <property type="protein sequence ID" value="KIN05394.1"/>
    <property type="molecule type" value="Genomic_DNA"/>
</dbReference>
<sequence>MSNSSSHTGSSSNSERDKRRTLNRLAQRAFRRRQAETLRELKTRADAGQTSNGDVVAALKQENSLLRKQLTETQGQLERIQATLQLMTGSITKALDKRQASITKDYRESQELHPAEGVETPCATSVIPGDDCQTLHDNTTTQLCIGHYTPGTDDSSSASLCQQIPNTWMFQYQMGPQVYDDCLSANRQSSSALGQDWVDSNSPFSDHVRVLKGLLKSKLNQTALMMSLPQLLYQPVSMVLAMFNSITRPDVMAWYVHTRFYHIIELTAWQLSPSPTTFSKLHERYRQTDIQMKFHDRYPSNPRIDQVFCDAVSAYVVETFLSDLIIGGPPVTAYIRVTDLIQAMSLFPEVDDLGLTATLPIFDVSTIFTSPQHALLVFKLLKMDRGVSQYKIDPAFFGKYPELYHPGMDGMIASGIPLKPDIQTTLTCPKPLDNLTVGTYRSFINFSFDAAAQIINNKEMCGELVL</sequence>
<evidence type="ECO:0000313" key="3">
    <source>
        <dbReference type="EMBL" id="KIN05394.1"/>
    </source>
</evidence>
<dbReference type="InterPro" id="IPR046347">
    <property type="entry name" value="bZIP_sf"/>
</dbReference>
<dbReference type="AlphaFoldDB" id="A0A0C3D2B1"/>
<dbReference type="InParanoid" id="A0A0C3D2B1"/>
<dbReference type="Proteomes" id="UP000054321">
    <property type="component" value="Unassembled WGS sequence"/>
</dbReference>
<accession>A0A0C3D2B1</accession>
<gene>
    <name evidence="3" type="ORF">OIDMADRAFT_51206</name>
</gene>
<proteinExistence type="predicted"/>
<keyword evidence="4" id="KW-1185">Reference proteome</keyword>
<evidence type="ECO:0000256" key="2">
    <source>
        <dbReference type="SAM" id="MobiDB-lite"/>
    </source>
</evidence>